<accession>A0A8J5RZE6</accession>
<evidence type="ECO:0000313" key="3">
    <source>
        <dbReference type="Proteomes" id="UP000729402"/>
    </source>
</evidence>
<dbReference type="Pfam" id="PF24530">
    <property type="entry name" value="DUF7597"/>
    <property type="match status" value="1"/>
</dbReference>
<reference evidence="2" key="2">
    <citation type="submission" date="2021-02" db="EMBL/GenBank/DDBJ databases">
        <authorList>
            <person name="Kimball J.A."/>
            <person name="Haas M.W."/>
            <person name="Macchietto M."/>
            <person name="Kono T."/>
            <person name="Duquette J."/>
            <person name="Shao M."/>
        </authorList>
    </citation>
    <scope>NUCLEOTIDE SEQUENCE</scope>
    <source>
        <tissue evidence="2">Fresh leaf tissue</tissue>
    </source>
</reference>
<dbReference type="OrthoDB" id="721783at2759"/>
<keyword evidence="3" id="KW-1185">Reference proteome</keyword>
<name>A0A8J5RZE6_ZIZPA</name>
<dbReference type="AlphaFoldDB" id="A0A8J5RZE6"/>
<sequence length="147" mass="16498">MANFPVDPLTYIPRGGVLSDGGGELKKRTVSLSSQHIRRYEDLALVNCEENFTALERHEFLLLIHHYLTQVLRLQVQRYGVYPFAGSSSRAFKGKGIMAKKPSLQQFVNAAMDEKVVVDKLIVEEQNNNGQLVPTHANNTSVEDEVN</sequence>
<proteinExistence type="predicted"/>
<dbReference type="EMBL" id="JAAALK010000287">
    <property type="protein sequence ID" value="KAG8059652.1"/>
    <property type="molecule type" value="Genomic_DNA"/>
</dbReference>
<protein>
    <recommendedName>
        <fullName evidence="1">DUF7597 domain-containing protein</fullName>
    </recommendedName>
</protein>
<comment type="caution">
    <text evidence="2">The sequence shown here is derived from an EMBL/GenBank/DDBJ whole genome shotgun (WGS) entry which is preliminary data.</text>
</comment>
<organism evidence="2 3">
    <name type="scientific">Zizania palustris</name>
    <name type="common">Northern wild rice</name>
    <dbReference type="NCBI Taxonomy" id="103762"/>
    <lineage>
        <taxon>Eukaryota</taxon>
        <taxon>Viridiplantae</taxon>
        <taxon>Streptophyta</taxon>
        <taxon>Embryophyta</taxon>
        <taxon>Tracheophyta</taxon>
        <taxon>Spermatophyta</taxon>
        <taxon>Magnoliopsida</taxon>
        <taxon>Liliopsida</taxon>
        <taxon>Poales</taxon>
        <taxon>Poaceae</taxon>
        <taxon>BOP clade</taxon>
        <taxon>Oryzoideae</taxon>
        <taxon>Oryzeae</taxon>
        <taxon>Zizaniinae</taxon>
        <taxon>Zizania</taxon>
    </lineage>
</organism>
<reference evidence="2" key="1">
    <citation type="journal article" date="2021" name="bioRxiv">
        <title>Whole Genome Assembly and Annotation of Northern Wild Rice, Zizania palustris L., Supports a Whole Genome Duplication in the Zizania Genus.</title>
        <authorList>
            <person name="Haas M."/>
            <person name="Kono T."/>
            <person name="Macchietto M."/>
            <person name="Millas R."/>
            <person name="McGilp L."/>
            <person name="Shao M."/>
            <person name="Duquette J."/>
            <person name="Hirsch C.N."/>
            <person name="Kimball J."/>
        </authorList>
    </citation>
    <scope>NUCLEOTIDE SEQUENCE</scope>
    <source>
        <tissue evidence="2">Fresh leaf tissue</tissue>
    </source>
</reference>
<dbReference type="InterPro" id="IPR056018">
    <property type="entry name" value="DUF7597"/>
</dbReference>
<gene>
    <name evidence="2" type="ORF">GUJ93_ZPchr0002g24075</name>
</gene>
<evidence type="ECO:0000313" key="2">
    <source>
        <dbReference type="EMBL" id="KAG8059652.1"/>
    </source>
</evidence>
<evidence type="ECO:0000259" key="1">
    <source>
        <dbReference type="Pfam" id="PF24530"/>
    </source>
</evidence>
<feature type="domain" description="DUF7597" evidence="1">
    <location>
        <begin position="6"/>
        <end position="85"/>
    </location>
</feature>
<dbReference type="Proteomes" id="UP000729402">
    <property type="component" value="Unassembled WGS sequence"/>
</dbReference>